<dbReference type="RefSeq" id="WP_127054707.1">
    <property type="nucleotide sequence ID" value="NZ_RSCM01000008.1"/>
</dbReference>
<sequence>MTEPIPAITLPPSENPQLEGEWLQHRLLGWLDAEFLPEVVNQNIAQRAAQIFVRQRMEGENDLGSLVIAIVTEMQLFDFSKSFYGEFAIANAVSDLLLESLGIDRCCGQ</sequence>
<dbReference type="OrthoDB" id="489677at2"/>
<dbReference type="PANTHER" id="PTHR36776:SF1">
    <property type="entry name" value="EXPRESSED PROTEIN"/>
    <property type="match status" value="1"/>
</dbReference>
<evidence type="ECO:0000313" key="2">
    <source>
        <dbReference type="Proteomes" id="UP000276103"/>
    </source>
</evidence>
<comment type="caution">
    <text evidence="1">The sequence shown here is derived from an EMBL/GenBank/DDBJ whole genome shotgun (WGS) entry which is preliminary data.</text>
</comment>
<dbReference type="AlphaFoldDB" id="A0A3S1CPL9"/>
<protein>
    <submittedName>
        <fullName evidence="1">Uncharacterized protein</fullName>
    </submittedName>
</protein>
<name>A0A3S1CPL9_ANAVA</name>
<keyword evidence="2" id="KW-1185">Reference proteome</keyword>
<organism evidence="1 2">
    <name type="scientific">Trichormus variabilis SAG 1403-4b</name>
    <dbReference type="NCBI Taxonomy" id="447716"/>
    <lineage>
        <taxon>Bacteria</taxon>
        <taxon>Bacillati</taxon>
        <taxon>Cyanobacteriota</taxon>
        <taxon>Cyanophyceae</taxon>
        <taxon>Nostocales</taxon>
        <taxon>Nostocaceae</taxon>
        <taxon>Trichormus</taxon>
    </lineage>
</organism>
<dbReference type="PANTHER" id="PTHR36776">
    <property type="entry name" value="EXPRESSED PROTEIN"/>
    <property type="match status" value="1"/>
</dbReference>
<dbReference type="EMBL" id="RSCM01000008">
    <property type="protein sequence ID" value="RUS96128.1"/>
    <property type="molecule type" value="Genomic_DNA"/>
</dbReference>
<accession>A0A3S1CPL9</accession>
<proteinExistence type="predicted"/>
<reference evidence="1 2" key="1">
    <citation type="journal article" date="2019" name="Genome Biol. Evol.">
        <title>Day and night: Metabolic profiles and evolutionary relationships of six axenic non-marine cyanobacteria.</title>
        <authorList>
            <person name="Will S.E."/>
            <person name="Henke P."/>
            <person name="Boedeker C."/>
            <person name="Huang S."/>
            <person name="Brinkmann H."/>
            <person name="Rohde M."/>
            <person name="Jarek M."/>
            <person name="Friedl T."/>
            <person name="Seufert S."/>
            <person name="Schumacher M."/>
            <person name="Overmann J."/>
            <person name="Neumann-Schaal M."/>
            <person name="Petersen J."/>
        </authorList>
    </citation>
    <scope>NUCLEOTIDE SEQUENCE [LARGE SCALE GENOMIC DNA]</scope>
    <source>
        <strain evidence="1 2">SAG 1403-4b</strain>
    </source>
</reference>
<dbReference type="Proteomes" id="UP000276103">
    <property type="component" value="Unassembled WGS sequence"/>
</dbReference>
<gene>
    <name evidence="1" type="ORF">DSM107003_27900</name>
</gene>
<evidence type="ECO:0000313" key="1">
    <source>
        <dbReference type="EMBL" id="RUS96128.1"/>
    </source>
</evidence>